<evidence type="ECO:0000256" key="2">
    <source>
        <dbReference type="ARBA" id="ARBA00023002"/>
    </source>
</evidence>
<dbReference type="Pfam" id="PF01507">
    <property type="entry name" value="PAPS_reduct"/>
    <property type="match status" value="1"/>
</dbReference>
<evidence type="ECO:0000259" key="6">
    <source>
        <dbReference type="Pfam" id="PF01507"/>
    </source>
</evidence>
<proteinExistence type="inferred from homology"/>
<comment type="subcellular location">
    <subcellularLocation>
        <location evidence="4">Cytoplasm</location>
    </subcellularLocation>
</comment>
<dbReference type="EC" id="1.8.4.10" evidence="4"/>
<dbReference type="Proteomes" id="UP000007089">
    <property type="component" value="Chromosome"/>
</dbReference>
<evidence type="ECO:0000256" key="3">
    <source>
        <dbReference type="ARBA" id="ARBA00024327"/>
    </source>
</evidence>
<dbReference type="GO" id="GO:0019379">
    <property type="term" value="P:sulfate assimilation, phosphoadenylyl sulfate reduction by phosphoadenylyl-sulfate reductase (thioredoxin)"/>
    <property type="evidence" value="ECO:0007669"/>
    <property type="project" value="UniProtKB-UniRule"/>
</dbReference>
<dbReference type="PIRSF" id="PIRSF000857">
    <property type="entry name" value="PAPS_reductase"/>
    <property type="match status" value="1"/>
</dbReference>
<dbReference type="PANTHER" id="PTHR46509:SF1">
    <property type="entry name" value="PHOSPHOADENOSINE PHOSPHOSULFATE REDUCTASE"/>
    <property type="match status" value="1"/>
</dbReference>
<dbReference type="HOGENOM" id="CLU_044089_2_0_7"/>
<feature type="domain" description="Phosphoadenosine phosphosulphate reductase" evidence="6">
    <location>
        <begin position="36"/>
        <end position="207"/>
    </location>
</feature>
<dbReference type="KEGG" id="acp:A2cp1_2200"/>
<keyword evidence="4" id="KW-0408">Iron</keyword>
<keyword evidence="2 4" id="KW-0560">Oxidoreductase</keyword>
<evidence type="ECO:0000313" key="7">
    <source>
        <dbReference type="EMBL" id="ACL65538.1"/>
    </source>
</evidence>
<feature type="compositionally biased region" description="Basic and acidic residues" evidence="5">
    <location>
        <begin position="210"/>
        <end position="229"/>
    </location>
</feature>
<keyword evidence="4" id="KW-0963">Cytoplasm</keyword>
<dbReference type="GO" id="GO:0051539">
    <property type="term" value="F:4 iron, 4 sulfur cluster binding"/>
    <property type="evidence" value="ECO:0007669"/>
    <property type="project" value="UniProtKB-UniRule"/>
</dbReference>
<name>B8J9D2_ANAD2</name>
<accession>B8J9D2</accession>
<dbReference type="HAMAP" id="MF_00063">
    <property type="entry name" value="CysH"/>
    <property type="match status" value="1"/>
</dbReference>
<dbReference type="GO" id="GO:0004604">
    <property type="term" value="F:phosphoadenylyl-sulfate reductase (thioredoxin) activity"/>
    <property type="evidence" value="ECO:0007669"/>
    <property type="project" value="UniProtKB-UniRule"/>
</dbReference>
<evidence type="ECO:0000256" key="5">
    <source>
        <dbReference type="SAM" id="MobiDB-lite"/>
    </source>
</evidence>
<comment type="cofactor">
    <cofactor evidence="4">
        <name>[4Fe-4S] cluster</name>
        <dbReference type="ChEBI" id="CHEBI:49883"/>
    </cofactor>
    <text evidence="4">Binds 1 [4Fe-4S] cluster per subunit.</text>
</comment>
<dbReference type="InterPro" id="IPR004511">
    <property type="entry name" value="PAPS/APS_Rdtase"/>
</dbReference>
<feature type="active site" description="Nucleophile; cysteine thiosulfonate intermediate" evidence="4">
    <location>
        <position position="227"/>
    </location>
</feature>
<comment type="catalytic activity">
    <reaction evidence="4">
        <text>[thioredoxin]-disulfide + sulfite + AMP + 2 H(+) = adenosine 5'-phosphosulfate + [thioredoxin]-dithiol</text>
        <dbReference type="Rhea" id="RHEA:21976"/>
        <dbReference type="Rhea" id="RHEA-COMP:10698"/>
        <dbReference type="Rhea" id="RHEA-COMP:10700"/>
        <dbReference type="ChEBI" id="CHEBI:15378"/>
        <dbReference type="ChEBI" id="CHEBI:17359"/>
        <dbReference type="ChEBI" id="CHEBI:29950"/>
        <dbReference type="ChEBI" id="CHEBI:50058"/>
        <dbReference type="ChEBI" id="CHEBI:58243"/>
        <dbReference type="ChEBI" id="CHEBI:456215"/>
        <dbReference type="EC" id="1.8.4.10"/>
    </reaction>
</comment>
<organism evidence="7 8">
    <name type="scientific">Anaeromyxobacter dehalogenans (strain ATCC BAA-258 / DSM 21875 / 2CP-1)</name>
    <dbReference type="NCBI Taxonomy" id="455488"/>
    <lineage>
        <taxon>Bacteria</taxon>
        <taxon>Pseudomonadati</taxon>
        <taxon>Myxococcota</taxon>
        <taxon>Myxococcia</taxon>
        <taxon>Myxococcales</taxon>
        <taxon>Cystobacterineae</taxon>
        <taxon>Anaeromyxobacteraceae</taxon>
        <taxon>Anaeromyxobacter</taxon>
    </lineage>
</organism>
<dbReference type="NCBIfam" id="NF002537">
    <property type="entry name" value="PRK02090.1"/>
    <property type="match status" value="1"/>
</dbReference>
<comment type="pathway">
    <text evidence="3 4">Sulfur metabolism; hydrogen sulfide biosynthesis; sulfite from sulfate.</text>
</comment>
<dbReference type="GO" id="GO:0046872">
    <property type="term" value="F:metal ion binding"/>
    <property type="evidence" value="ECO:0007669"/>
    <property type="project" value="UniProtKB-KW"/>
</dbReference>
<protein>
    <recommendedName>
        <fullName evidence="4">Adenosine 5'-phosphosulfate reductase</fullName>
        <shortName evidence="4">APS reductase</shortName>
        <ecNumber evidence="4">1.8.4.10</ecNumber>
    </recommendedName>
    <alternativeName>
        <fullName evidence="4">5'-adenylylsulfate reductase</fullName>
    </alternativeName>
    <alternativeName>
        <fullName evidence="4">Thioredoxin-dependent 5'-adenylylsulfate reductase</fullName>
    </alternativeName>
</protein>
<dbReference type="PANTHER" id="PTHR46509">
    <property type="entry name" value="PHOSPHOADENOSINE PHOSPHOSULFATE REDUCTASE"/>
    <property type="match status" value="1"/>
</dbReference>
<sequence>MSEPIAQELAALAARHEGGQPEEILAAAAERFPGRIALACSFGAEDCLLVDAVGRARLPVEIFTIDTGFLFAETYALWGRLEARHGLRIRAVKGDAPAVVPAGEPPPWERDPDACCDVRKVRPLRAALAALGPSGGWVTGIRRDQTPDRGGARAFEWDPRFGLAKVNPLVAWTSDDVWRRLRRLGVPTNPLHEQGYPSIGCAPCTSPVRPGEDPRAGRWRGREKTECGLHRLGPGGERR</sequence>
<feature type="binding site" evidence="4">
    <location>
        <position position="201"/>
    </location>
    <ligand>
        <name>[4Fe-4S] cluster</name>
        <dbReference type="ChEBI" id="CHEBI:49883"/>
    </ligand>
</feature>
<feature type="binding site" evidence="4">
    <location>
        <position position="116"/>
    </location>
    <ligand>
        <name>[4Fe-4S] cluster</name>
        <dbReference type="ChEBI" id="CHEBI:49883"/>
    </ligand>
</feature>
<dbReference type="CDD" id="cd23945">
    <property type="entry name" value="PAPS_reductase"/>
    <property type="match status" value="1"/>
</dbReference>
<feature type="binding site" evidence="4">
    <location>
        <position position="204"/>
    </location>
    <ligand>
        <name>[4Fe-4S] cluster</name>
        <dbReference type="ChEBI" id="CHEBI:49883"/>
    </ligand>
</feature>
<evidence type="ECO:0000256" key="1">
    <source>
        <dbReference type="ARBA" id="ARBA00009732"/>
    </source>
</evidence>
<keyword evidence="4" id="KW-0411">Iron-sulfur</keyword>
<comment type="similarity">
    <text evidence="1 4">Belongs to the PAPS reductase family. CysH subfamily.</text>
</comment>
<evidence type="ECO:0000313" key="8">
    <source>
        <dbReference type="Proteomes" id="UP000007089"/>
    </source>
</evidence>
<dbReference type="InterPro" id="IPR014729">
    <property type="entry name" value="Rossmann-like_a/b/a_fold"/>
</dbReference>
<dbReference type="Gene3D" id="3.40.50.620">
    <property type="entry name" value="HUPs"/>
    <property type="match status" value="1"/>
</dbReference>
<feature type="region of interest" description="Disordered" evidence="5">
    <location>
        <begin position="207"/>
        <end position="239"/>
    </location>
</feature>
<dbReference type="GO" id="GO:0070814">
    <property type="term" value="P:hydrogen sulfide biosynthetic process"/>
    <property type="evidence" value="ECO:0007669"/>
    <property type="project" value="UniProtKB-UniRule"/>
</dbReference>
<dbReference type="AlphaFoldDB" id="B8J9D2"/>
<dbReference type="EMBL" id="CP001359">
    <property type="protein sequence ID" value="ACL65538.1"/>
    <property type="molecule type" value="Genomic_DNA"/>
</dbReference>
<keyword evidence="8" id="KW-1185">Reference proteome</keyword>
<dbReference type="GO" id="GO:0043866">
    <property type="term" value="F:adenylyl-sulfate reductase (thioredoxin) activity"/>
    <property type="evidence" value="ECO:0007669"/>
    <property type="project" value="UniProtKB-EC"/>
</dbReference>
<keyword evidence="4" id="KW-0479">Metal-binding</keyword>
<dbReference type="RefSeq" id="WP_012633384.1">
    <property type="nucleotide sequence ID" value="NC_011891.1"/>
</dbReference>
<dbReference type="GO" id="GO:0005737">
    <property type="term" value="C:cytoplasm"/>
    <property type="evidence" value="ECO:0007669"/>
    <property type="project" value="UniProtKB-SubCell"/>
</dbReference>
<reference evidence="7" key="1">
    <citation type="submission" date="2009-01" db="EMBL/GenBank/DDBJ databases">
        <title>Complete sequence of Anaeromyxobacter dehalogenans 2CP-1.</title>
        <authorList>
            <consortium name="US DOE Joint Genome Institute"/>
            <person name="Lucas S."/>
            <person name="Copeland A."/>
            <person name="Lapidus A."/>
            <person name="Glavina del Rio T."/>
            <person name="Dalin E."/>
            <person name="Tice H."/>
            <person name="Bruce D."/>
            <person name="Goodwin L."/>
            <person name="Pitluck S."/>
            <person name="Saunders E."/>
            <person name="Brettin T."/>
            <person name="Detter J.C."/>
            <person name="Han C."/>
            <person name="Larimer F."/>
            <person name="Land M."/>
            <person name="Hauser L."/>
            <person name="Kyrpides N."/>
            <person name="Ovchinnikova G."/>
            <person name="Beliaev A.S."/>
            <person name="Richardson P."/>
        </authorList>
    </citation>
    <scope>NUCLEOTIDE SEQUENCE</scope>
    <source>
        <strain evidence="7">2CP-1</strain>
    </source>
</reference>
<dbReference type="NCBIfam" id="TIGR00434">
    <property type="entry name" value="cysH"/>
    <property type="match status" value="1"/>
</dbReference>
<comment type="function">
    <text evidence="4">Catalyzes the formation of sulfite from adenosine 5'-phosphosulfate (APS) using thioredoxin as an electron donor.</text>
</comment>
<dbReference type="SUPFAM" id="SSF52402">
    <property type="entry name" value="Adenine nucleotide alpha hydrolases-like"/>
    <property type="match status" value="1"/>
</dbReference>
<feature type="binding site" evidence="4">
    <location>
        <position position="115"/>
    </location>
    <ligand>
        <name>[4Fe-4S] cluster</name>
        <dbReference type="ChEBI" id="CHEBI:49883"/>
    </ligand>
</feature>
<evidence type="ECO:0000256" key="4">
    <source>
        <dbReference type="HAMAP-Rule" id="MF_00063"/>
    </source>
</evidence>
<dbReference type="InterPro" id="IPR002500">
    <property type="entry name" value="PAPS_reduct_dom"/>
</dbReference>
<gene>
    <name evidence="4" type="primary">cysH</name>
    <name evidence="7" type="ordered locus">A2cp1_2200</name>
</gene>